<dbReference type="GO" id="GO:0016787">
    <property type="term" value="F:hydrolase activity"/>
    <property type="evidence" value="ECO:0007669"/>
    <property type="project" value="UniProtKB-KW"/>
</dbReference>
<evidence type="ECO:0000313" key="3">
    <source>
        <dbReference type="EMBL" id="CAH1854478.1"/>
    </source>
</evidence>
<dbReference type="Pfam" id="PF00149">
    <property type="entry name" value="Metallophos"/>
    <property type="match status" value="1"/>
</dbReference>
<dbReference type="PANTHER" id="PTHR11575:SF23">
    <property type="entry name" value="5-NUCLEOTIDASE FAMILY PROTEIN"/>
    <property type="match status" value="1"/>
</dbReference>
<sequence>MEKIEILHTNDLHSHFENWPQIARYLEAEQAQNPAVFTFDIGDAIDRLNPLTDATMGRANVDLMNTVHYNAVTIGNNEGLVLSHANLNRLYDQANFDVLLANFKELPENNQPTWAQPYHIYTSPAGTKIAVIGLTAPYELTYRSLNWQPLSVDETLSCYLPILHQQADIVVLLSHLGLPTDEELAEKFDLDLILGAHTHHVLPEGKLINGTMLAAAGRYGSHVGRVDLTVNAQHQMVACQAEAIPSYELAEEVDDLEQVRSWLQAGSEVLKARPVADLPEGLSASQQGEATMTALKEIFQVPAAMVSTGMFVNDLLAGPLNQYDLLESMPHSINPMLVTLNGLELKQLMSEIDQKATYLLDHPMKGNGFRGKVFGKVMLSGIECDRTGQILYQGQPINDQADYQLATLDHYHWIDFFPVLDDARLTIKLGTLLREFMADYYQRRYGFKP</sequence>
<dbReference type="SUPFAM" id="SSF56300">
    <property type="entry name" value="Metallo-dependent phosphatases"/>
    <property type="match status" value="1"/>
</dbReference>
<comment type="similarity">
    <text evidence="1">Belongs to the 5'-nucleotidase family.</text>
</comment>
<dbReference type="Gene3D" id="3.60.21.10">
    <property type="match status" value="1"/>
</dbReference>
<dbReference type="PIRSF" id="PIRSF036361">
    <property type="entry name" value="YunD"/>
    <property type="match status" value="1"/>
</dbReference>
<dbReference type="InterPro" id="IPR029052">
    <property type="entry name" value="Metallo-depent_PP-like"/>
</dbReference>
<dbReference type="InterPro" id="IPR006146">
    <property type="entry name" value="5'-Nucleotdase_CS"/>
</dbReference>
<evidence type="ECO:0000313" key="4">
    <source>
        <dbReference type="Proteomes" id="UP000838102"/>
    </source>
</evidence>
<dbReference type="EC" id="3.1.3.-" evidence="3"/>
<keyword evidence="1" id="KW-0547">Nucleotide-binding</keyword>
<name>A0ABN8HGF4_9LACO</name>
<dbReference type="InterPro" id="IPR011240">
    <property type="entry name" value="Pesterase_YunD"/>
</dbReference>
<evidence type="ECO:0000259" key="2">
    <source>
        <dbReference type="Pfam" id="PF00149"/>
    </source>
</evidence>
<dbReference type="InterPro" id="IPR036907">
    <property type="entry name" value="5'-Nucleotdase_C_sf"/>
</dbReference>
<keyword evidence="4" id="KW-1185">Reference proteome</keyword>
<dbReference type="PROSITE" id="PS00785">
    <property type="entry name" value="5_NUCLEOTIDASE_1"/>
    <property type="match status" value="1"/>
</dbReference>
<dbReference type="PRINTS" id="PR01607">
    <property type="entry name" value="APYRASEFAMLY"/>
</dbReference>
<keyword evidence="1 3" id="KW-0378">Hydrolase</keyword>
<dbReference type="InterPro" id="IPR006179">
    <property type="entry name" value="5_nucleotidase/apyrase"/>
</dbReference>
<dbReference type="InterPro" id="IPR004843">
    <property type="entry name" value="Calcineurin-like_PHP"/>
</dbReference>
<dbReference type="EMBL" id="CAKOEU010000003">
    <property type="protein sequence ID" value="CAH1854478.1"/>
    <property type="molecule type" value="Genomic_DNA"/>
</dbReference>
<dbReference type="RefSeq" id="WP_248706286.1">
    <property type="nucleotide sequence ID" value="NZ_CAKOEU010000003.1"/>
</dbReference>
<dbReference type="CDD" id="cd00845">
    <property type="entry name" value="MPP_UshA_N_like"/>
    <property type="match status" value="1"/>
</dbReference>
<reference evidence="3" key="1">
    <citation type="submission" date="2022-03" db="EMBL/GenBank/DDBJ databases">
        <authorList>
            <person name="Hettiarachchi G."/>
        </authorList>
    </citation>
    <scope>NUCLEOTIDE SEQUENCE</scope>
    <source>
        <strain evidence="3">LMG 32447</strain>
    </source>
</reference>
<dbReference type="Gene3D" id="3.90.780.10">
    <property type="entry name" value="5'-Nucleotidase, C-terminal domain"/>
    <property type="match status" value="1"/>
</dbReference>
<proteinExistence type="inferred from homology"/>
<organism evidence="3 4">
    <name type="scientific">Convivina praedatoris</name>
    <dbReference type="NCBI Taxonomy" id="2880963"/>
    <lineage>
        <taxon>Bacteria</taxon>
        <taxon>Bacillati</taxon>
        <taxon>Bacillota</taxon>
        <taxon>Bacilli</taxon>
        <taxon>Lactobacillales</taxon>
        <taxon>Lactobacillaceae</taxon>
        <taxon>Convivina</taxon>
    </lineage>
</organism>
<gene>
    <name evidence="3" type="primary">mggB</name>
    <name evidence="3" type="ORF">LMG032447_00879</name>
</gene>
<accession>A0ABN8HGF4</accession>
<protein>
    <submittedName>
        <fullName evidence="3">Mannosylglucosyl-3-phosphoglycerate phosphatase</fullName>
        <ecNumber evidence="3">3.1.3.-</ecNumber>
    </submittedName>
</protein>
<feature type="domain" description="Calcineurin-like phosphoesterase" evidence="2">
    <location>
        <begin position="6"/>
        <end position="200"/>
    </location>
</feature>
<dbReference type="Proteomes" id="UP000838102">
    <property type="component" value="Unassembled WGS sequence"/>
</dbReference>
<dbReference type="PANTHER" id="PTHR11575">
    <property type="entry name" value="5'-NUCLEOTIDASE-RELATED"/>
    <property type="match status" value="1"/>
</dbReference>
<dbReference type="SUPFAM" id="SSF55816">
    <property type="entry name" value="5'-nucleotidase (syn. UDP-sugar hydrolase), C-terminal domain"/>
    <property type="match status" value="1"/>
</dbReference>
<comment type="caution">
    <text evidence="3">The sequence shown here is derived from an EMBL/GenBank/DDBJ whole genome shotgun (WGS) entry which is preliminary data.</text>
</comment>
<evidence type="ECO:0000256" key="1">
    <source>
        <dbReference type="RuleBase" id="RU362119"/>
    </source>
</evidence>